<dbReference type="Gene3D" id="3.10.490.10">
    <property type="entry name" value="Gamma-glutamyl cyclotransferase-like"/>
    <property type="match status" value="1"/>
</dbReference>
<proteinExistence type="predicted"/>
<dbReference type="InterPro" id="IPR036568">
    <property type="entry name" value="GGCT-like_sf"/>
</dbReference>
<dbReference type="AlphaFoldDB" id="A0A0A0J1Y9"/>
<accession>A0A0A0J1Y9</accession>
<protein>
    <recommendedName>
        <fullName evidence="1">Gamma-glutamylcyclotransferase AIG2-like domain-containing protein</fullName>
    </recommendedName>
</protein>
<comment type="caution">
    <text evidence="2">The sequence shown here is derived from an EMBL/GenBank/DDBJ whole genome shotgun (WGS) entry which is preliminary data.</text>
</comment>
<evidence type="ECO:0000259" key="1">
    <source>
        <dbReference type="Pfam" id="PF06094"/>
    </source>
</evidence>
<feature type="domain" description="Gamma-glutamylcyclotransferase AIG2-like" evidence="1">
    <location>
        <begin position="20"/>
        <end position="132"/>
    </location>
</feature>
<dbReference type="eggNOG" id="COG2105">
    <property type="taxonomic scope" value="Bacteria"/>
</dbReference>
<dbReference type="InterPro" id="IPR013024">
    <property type="entry name" value="GGCT-like"/>
</dbReference>
<evidence type="ECO:0000313" key="2">
    <source>
        <dbReference type="EMBL" id="KGN29661.1"/>
    </source>
</evidence>
<dbReference type="InterPro" id="IPR009288">
    <property type="entry name" value="AIG2-like_dom"/>
</dbReference>
<dbReference type="CDD" id="cd06661">
    <property type="entry name" value="GGCT_like"/>
    <property type="match status" value="1"/>
</dbReference>
<dbReference type="Proteomes" id="UP000030002">
    <property type="component" value="Unassembled WGS sequence"/>
</dbReference>
<reference evidence="2 3" key="1">
    <citation type="submission" date="2013-08" db="EMBL/GenBank/DDBJ databases">
        <title>The genome sequence of Knoellia sinensis.</title>
        <authorList>
            <person name="Zhu W."/>
            <person name="Wang G."/>
        </authorList>
    </citation>
    <scope>NUCLEOTIDE SEQUENCE [LARGE SCALE GENOMIC DNA]</scope>
    <source>
        <strain evidence="2 3">KCTC 19936</strain>
    </source>
</reference>
<evidence type="ECO:0000313" key="3">
    <source>
        <dbReference type="Proteomes" id="UP000030002"/>
    </source>
</evidence>
<dbReference type="EMBL" id="AVPJ01000033">
    <property type="protein sequence ID" value="KGN29661.1"/>
    <property type="molecule type" value="Genomic_DNA"/>
</dbReference>
<organism evidence="2 3">
    <name type="scientific">Knoellia sinensis KCTC 19936</name>
    <dbReference type="NCBI Taxonomy" id="1385520"/>
    <lineage>
        <taxon>Bacteria</taxon>
        <taxon>Bacillati</taxon>
        <taxon>Actinomycetota</taxon>
        <taxon>Actinomycetes</taxon>
        <taxon>Micrococcales</taxon>
        <taxon>Intrasporangiaceae</taxon>
        <taxon>Knoellia</taxon>
    </lineage>
</organism>
<sequence>MLVLAIRCSRGKGAGMTDRLFVYGTLAPGRPNEHVLADVLGTWEAATVRGTLLPHGWGAEVGFPGIVLAEEGVEDGAEDGLEVGGVLFSSEELARHWERLDEFEGEGYERVLTRVTRDNGETVDAHIYVPRGVAFEPQASTGA</sequence>
<dbReference type="Pfam" id="PF06094">
    <property type="entry name" value="GGACT"/>
    <property type="match status" value="1"/>
</dbReference>
<name>A0A0A0J1Y9_9MICO</name>
<keyword evidence="3" id="KW-1185">Reference proteome</keyword>
<gene>
    <name evidence="2" type="ORF">N802_11665</name>
</gene>
<dbReference type="SUPFAM" id="SSF110857">
    <property type="entry name" value="Gamma-glutamyl cyclotransferase-like"/>
    <property type="match status" value="1"/>
</dbReference>
<dbReference type="STRING" id="1385520.N802_11665"/>